<evidence type="ECO:0000259" key="6">
    <source>
        <dbReference type="PROSITE" id="PS51188"/>
    </source>
</evidence>
<organism evidence="7">
    <name type="scientific">viral metagenome</name>
    <dbReference type="NCBI Taxonomy" id="1070528"/>
    <lineage>
        <taxon>unclassified sequences</taxon>
        <taxon>metagenomes</taxon>
        <taxon>organismal metagenomes</taxon>
    </lineage>
</organism>
<dbReference type="Pfam" id="PF00684">
    <property type="entry name" value="DnaJ_CXXCXGXG"/>
    <property type="match status" value="1"/>
</dbReference>
<proteinExistence type="predicted"/>
<evidence type="ECO:0000256" key="4">
    <source>
        <dbReference type="ARBA" id="ARBA00022833"/>
    </source>
</evidence>
<dbReference type="Pfam" id="PF01556">
    <property type="entry name" value="DnaJ_C"/>
    <property type="match status" value="1"/>
</dbReference>
<dbReference type="FunFam" id="2.10.230.10:FF:000001">
    <property type="entry name" value="DnaJ subfamily A member 2"/>
    <property type="match status" value="1"/>
</dbReference>
<dbReference type="PROSITE" id="PS00636">
    <property type="entry name" value="DNAJ_1"/>
    <property type="match status" value="1"/>
</dbReference>
<dbReference type="Pfam" id="PF00226">
    <property type="entry name" value="DnaJ"/>
    <property type="match status" value="1"/>
</dbReference>
<sequence length="385" mass="44086">MTKHTKFYDILGVKYDADSSALKKAYKRLAKKYHPDKNPDTEEEFKKISMAYETLSDPLKKEIYDIHGEQGINERGGPRQSPMDIFNMFFNTQKSNKTADTIYNLEITLEEIYNGAIKQLSLQKNVICKLCKGIGGKESEEIICVVCRGEGSTETVRQLAPGMTQRMHMLCNNCGGKRKVTEIKYKCDKCNGKRVVLEKKILEVNIKKGTRNGQKNIFHKEGNQEPNIESGDIVIIFVEKEHSVYKRNGSNIITKMDINLTEALCGLNKSIKTLDNRKLFIQTIPGKEVIQNSEIKVIKHEGLVCENSSKRGDLIIQFFVDFPKSISLDIIDELELLLPPKNDDEFLEYDNTYEKVNLENYENLDNEDEYIDEEAYHSTHSCATQ</sequence>
<dbReference type="PRINTS" id="PR00625">
    <property type="entry name" value="JDOMAIN"/>
</dbReference>
<dbReference type="InterPro" id="IPR008971">
    <property type="entry name" value="HSP40/DnaJ_pept-bd"/>
</dbReference>
<reference evidence="7" key="1">
    <citation type="journal article" date="2020" name="Nature">
        <title>Giant virus diversity and host interactions through global metagenomics.</title>
        <authorList>
            <person name="Schulz F."/>
            <person name="Roux S."/>
            <person name="Paez-Espino D."/>
            <person name="Jungbluth S."/>
            <person name="Walsh D.A."/>
            <person name="Denef V.J."/>
            <person name="McMahon K.D."/>
            <person name="Konstantinidis K.T."/>
            <person name="Eloe-Fadrosh E.A."/>
            <person name="Kyrpides N.C."/>
            <person name="Woyke T."/>
        </authorList>
    </citation>
    <scope>NUCLEOTIDE SEQUENCE</scope>
    <source>
        <strain evidence="7">GVMAG-M-3300025880-56</strain>
    </source>
</reference>
<keyword evidence="3" id="KW-0863">Zinc-finger</keyword>
<dbReference type="AlphaFoldDB" id="A0A6C0JDH8"/>
<feature type="domain" description="J" evidence="5">
    <location>
        <begin position="6"/>
        <end position="68"/>
    </location>
</feature>
<accession>A0A6C0JDH8</accession>
<dbReference type="InterPro" id="IPR002939">
    <property type="entry name" value="DnaJ_C"/>
</dbReference>
<dbReference type="CDD" id="cd10747">
    <property type="entry name" value="DnaJ_C"/>
    <property type="match status" value="1"/>
</dbReference>
<evidence type="ECO:0008006" key="8">
    <source>
        <dbReference type="Google" id="ProtNLM"/>
    </source>
</evidence>
<evidence type="ECO:0000259" key="5">
    <source>
        <dbReference type="PROSITE" id="PS50076"/>
    </source>
</evidence>
<keyword evidence="4" id="KW-0862">Zinc</keyword>
<dbReference type="InterPro" id="IPR001623">
    <property type="entry name" value="DnaJ_domain"/>
</dbReference>
<evidence type="ECO:0000256" key="2">
    <source>
        <dbReference type="ARBA" id="ARBA00022737"/>
    </source>
</evidence>
<dbReference type="CDD" id="cd06257">
    <property type="entry name" value="DnaJ"/>
    <property type="match status" value="1"/>
</dbReference>
<dbReference type="EMBL" id="MN740350">
    <property type="protein sequence ID" value="QHU01808.1"/>
    <property type="molecule type" value="Genomic_DNA"/>
</dbReference>
<dbReference type="Gene3D" id="2.10.230.10">
    <property type="entry name" value="Heat shock protein DnaJ, cysteine-rich domain"/>
    <property type="match status" value="1"/>
</dbReference>
<dbReference type="FunFam" id="2.60.260.20:FF:000003">
    <property type="entry name" value="DnaJ subfamily A member 2"/>
    <property type="match status" value="1"/>
</dbReference>
<dbReference type="SUPFAM" id="SSF49493">
    <property type="entry name" value="HSP40/DnaJ peptide-binding domain"/>
    <property type="match status" value="2"/>
</dbReference>
<dbReference type="GO" id="GO:0008270">
    <property type="term" value="F:zinc ion binding"/>
    <property type="evidence" value="ECO:0007669"/>
    <property type="project" value="UniProtKB-KW"/>
</dbReference>
<dbReference type="SMART" id="SM00271">
    <property type="entry name" value="DnaJ"/>
    <property type="match status" value="1"/>
</dbReference>
<dbReference type="Gene3D" id="2.60.260.20">
    <property type="entry name" value="Urease metallochaperone UreE, N-terminal domain"/>
    <property type="match status" value="2"/>
</dbReference>
<keyword evidence="2" id="KW-0677">Repeat</keyword>
<dbReference type="GO" id="GO:0006457">
    <property type="term" value="P:protein folding"/>
    <property type="evidence" value="ECO:0007669"/>
    <property type="project" value="InterPro"/>
</dbReference>
<dbReference type="PROSITE" id="PS51188">
    <property type="entry name" value="ZF_CR"/>
    <property type="match status" value="1"/>
</dbReference>
<protein>
    <recommendedName>
        <fullName evidence="8">J domain-containing protein</fullName>
    </recommendedName>
</protein>
<dbReference type="Gene3D" id="1.10.287.110">
    <property type="entry name" value="DnaJ domain"/>
    <property type="match status" value="1"/>
</dbReference>
<dbReference type="GO" id="GO:0051082">
    <property type="term" value="F:unfolded protein binding"/>
    <property type="evidence" value="ECO:0007669"/>
    <property type="project" value="InterPro"/>
</dbReference>
<evidence type="ECO:0000256" key="3">
    <source>
        <dbReference type="ARBA" id="ARBA00022771"/>
    </source>
</evidence>
<dbReference type="InterPro" id="IPR036410">
    <property type="entry name" value="HSP_DnaJ_Cys-rich_dom_sf"/>
</dbReference>
<dbReference type="PANTHER" id="PTHR43888">
    <property type="entry name" value="DNAJ-LIKE-2, ISOFORM A-RELATED"/>
    <property type="match status" value="1"/>
</dbReference>
<dbReference type="SUPFAM" id="SSF46565">
    <property type="entry name" value="Chaperone J-domain"/>
    <property type="match status" value="1"/>
</dbReference>
<dbReference type="InterPro" id="IPR044713">
    <property type="entry name" value="DNJA1/2-like"/>
</dbReference>
<dbReference type="InterPro" id="IPR018253">
    <property type="entry name" value="DnaJ_domain_CS"/>
</dbReference>
<dbReference type="GO" id="GO:0030544">
    <property type="term" value="F:Hsp70 protein binding"/>
    <property type="evidence" value="ECO:0007669"/>
    <property type="project" value="InterPro"/>
</dbReference>
<feature type="domain" description="CR-type" evidence="6">
    <location>
        <begin position="115"/>
        <end position="199"/>
    </location>
</feature>
<dbReference type="SUPFAM" id="SSF57938">
    <property type="entry name" value="DnaJ/Hsp40 cysteine-rich domain"/>
    <property type="match status" value="1"/>
</dbReference>
<dbReference type="PROSITE" id="PS50076">
    <property type="entry name" value="DNAJ_2"/>
    <property type="match status" value="1"/>
</dbReference>
<dbReference type="InterPro" id="IPR001305">
    <property type="entry name" value="HSP_DnaJ_Cys-rich_dom"/>
</dbReference>
<keyword evidence="1" id="KW-0479">Metal-binding</keyword>
<evidence type="ECO:0000313" key="7">
    <source>
        <dbReference type="EMBL" id="QHU01808.1"/>
    </source>
</evidence>
<dbReference type="InterPro" id="IPR036869">
    <property type="entry name" value="J_dom_sf"/>
</dbReference>
<evidence type="ECO:0000256" key="1">
    <source>
        <dbReference type="ARBA" id="ARBA00022723"/>
    </source>
</evidence>
<name>A0A6C0JDH8_9ZZZZ</name>